<dbReference type="InterPro" id="IPR000601">
    <property type="entry name" value="PKD_dom"/>
</dbReference>
<feature type="domain" description="PKD" evidence="3">
    <location>
        <begin position="42"/>
        <end position="79"/>
    </location>
</feature>
<dbReference type="Pfam" id="PF24595">
    <property type="entry name" value="DUF7619"/>
    <property type="match status" value="1"/>
</dbReference>
<dbReference type="RefSeq" id="WP_311402177.1">
    <property type="nucleotide sequence ID" value="NZ_JAVRBG010000011.1"/>
</dbReference>
<dbReference type="InterPro" id="IPR035986">
    <property type="entry name" value="PKD_dom_sf"/>
</dbReference>
<organism evidence="4 5">
    <name type="scientific">Mesonia ostreae</name>
    <dbReference type="NCBI Taxonomy" id="861110"/>
    <lineage>
        <taxon>Bacteria</taxon>
        <taxon>Pseudomonadati</taxon>
        <taxon>Bacteroidota</taxon>
        <taxon>Flavobacteriia</taxon>
        <taxon>Flavobacteriales</taxon>
        <taxon>Flavobacteriaceae</taxon>
        <taxon>Mesonia</taxon>
    </lineage>
</organism>
<dbReference type="EMBL" id="JAVRBG010000011">
    <property type="protein sequence ID" value="MDT0295234.1"/>
    <property type="molecule type" value="Genomic_DNA"/>
</dbReference>
<comment type="caution">
    <text evidence="4">The sequence shown here is derived from an EMBL/GenBank/DDBJ whole genome shotgun (WGS) entry which is preliminary data.</text>
</comment>
<dbReference type="PROSITE" id="PS50093">
    <property type="entry name" value="PKD"/>
    <property type="match status" value="1"/>
</dbReference>
<protein>
    <submittedName>
        <fullName evidence="4">BspA family leucine-rich repeat surface protein</fullName>
    </submittedName>
</protein>
<evidence type="ECO:0000313" key="5">
    <source>
        <dbReference type="Proteomes" id="UP001182991"/>
    </source>
</evidence>
<evidence type="ECO:0000256" key="2">
    <source>
        <dbReference type="SAM" id="SignalP"/>
    </source>
</evidence>
<dbReference type="InterPro" id="IPR055353">
    <property type="entry name" value="DUF7619"/>
</dbReference>
<evidence type="ECO:0000256" key="1">
    <source>
        <dbReference type="ARBA" id="ARBA00022729"/>
    </source>
</evidence>
<keyword evidence="5" id="KW-1185">Reference proteome</keyword>
<dbReference type="Proteomes" id="UP001182991">
    <property type="component" value="Unassembled WGS sequence"/>
</dbReference>
<feature type="signal peptide" evidence="2">
    <location>
        <begin position="1"/>
        <end position="19"/>
    </location>
</feature>
<name>A0ABU2KKM2_9FLAO</name>
<dbReference type="InterPro" id="IPR011889">
    <property type="entry name" value="Liste_lipo_26"/>
</dbReference>
<dbReference type="Pfam" id="PF03382">
    <property type="entry name" value="DUF285"/>
    <property type="match status" value="2"/>
</dbReference>
<sequence>MKNLYLFLFIVFSTFYTQAQNQPFITTWEVDENESITIPTEGNGYNYTIDFGDGTIESNITGDISHTYTELGIYTVSISGDFPRIYFNGSEEANKIKSIEQWGHIEWQSMNSAFFGCENLTINANDAPDLTQVTDLSHMFKLAKAFNQSINHWDVSNVNDMNNMFRGAYNFNKPLNNWDVSNVTNMGSMFTGANDFNQPLNSWDVSNVTVMGFMFWGAYNFNNPLSNWNVSNVTNMNSMFRDAESFNQPLSSWDVSNVTDMGNMFSCKYSNTDSTFNQPLDSWDVSNVTKMNHMFFFAETFNQPLNNWDVSNVTEMAEMFSVAASFNQPLDNWDVSNVIRMMSMFESADTFNQPLNNWDVSSVNNMTDMFRFNDAFNQPLSNWDVSNVTYMTGMFGYTELFNQPLDNWDVSNVYNMEGIFSHAVSFNQDLSNWNFNQSVSLTTFLGEAFVSYSGLDVENYDALLSHLAFLNLSEDELGAHDLKFCNQNARNALLINGWTIYGDSESENCNSISGIILYDENNNGCDSNDAGISDFMVNTNNGEDDIFTYSSNGYYELGTIGTNFTVSLVNYPSYYTVSPPSIDVTFTTSNTEVADFCVTANQTMKDLNVVLFPTSEARPGFEADYQLVVENIGTQTIANATVTLDFDDSMQSFVSANVTPASNTASQLTFNITNLQPLTFQTVDLAMQTFQPPTVNGDDILSFTVNVSPSANDFTPNDNTFVYDQTVVNSYDPNDKQVLQGEEIEIDDADEYLNYLIRFQNTGTASAINVRILDTLHPKLDYTTLRPVSASHNYRIEVTNENEVEFIFDGINLPDEYTNEPASHGFVAYKIKPKSDVAVGDFITGDAQIYFDFNAPIITNMVSTEIIDNLNVSIYDLANNISIYPNPTQNTLHIEVKNNQEVEQIKIYNLSGLELINIKDNKQQLNLESLSAGIYFIQIQTHLGTVNKRFIKK</sequence>
<feature type="chain" id="PRO_5045528646" evidence="2">
    <location>
        <begin position="20"/>
        <end position="953"/>
    </location>
</feature>
<dbReference type="InterPro" id="IPR013783">
    <property type="entry name" value="Ig-like_fold"/>
</dbReference>
<evidence type="ECO:0000313" key="4">
    <source>
        <dbReference type="EMBL" id="MDT0295234.1"/>
    </source>
</evidence>
<accession>A0ABU2KKM2</accession>
<evidence type="ECO:0000259" key="3">
    <source>
        <dbReference type="PROSITE" id="PS50093"/>
    </source>
</evidence>
<gene>
    <name evidence="4" type="ORF">RLT85_11385</name>
</gene>
<reference evidence="5" key="1">
    <citation type="submission" date="2023-07" db="EMBL/GenBank/DDBJ databases">
        <title>Isolating and identifying novel microbial strains from the Mariana Trench.</title>
        <authorList>
            <person name="Fu H."/>
        </authorList>
    </citation>
    <scope>NUCLEOTIDE SEQUENCE [LARGE SCALE GENOMIC DNA]</scope>
    <source>
        <strain evidence="5">T-y2</strain>
    </source>
</reference>
<dbReference type="NCBIfam" id="TIGR04183">
    <property type="entry name" value="Por_Secre_tail"/>
    <property type="match status" value="1"/>
</dbReference>
<dbReference type="CDD" id="cd00146">
    <property type="entry name" value="PKD"/>
    <property type="match status" value="1"/>
</dbReference>
<dbReference type="SUPFAM" id="SSF49299">
    <property type="entry name" value="PKD domain"/>
    <property type="match status" value="1"/>
</dbReference>
<keyword evidence="1 2" id="KW-0732">Signal</keyword>
<dbReference type="InterPro" id="IPR005046">
    <property type="entry name" value="DUF285"/>
</dbReference>
<proteinExistence type="predicted"/>
<dbReference type="NCBIfam" id="TIGR02167">
    <property type="entry name" value="Liste_lipo_26"/>
    <property type="match status" value="5"/>
</dbReference>
<dbReference type="Pfam" id="PF18962">
    <property type="entry name" value="Por_Secre_tail"/>
    <property type="match status" value="1"/>
</dbReference>
<dbReference type="Gene3D" id="2.60.40.10">
    <property type="entry name" value="Immunoglobulins"/>
    <property type="match status" value="1"/>
</dbReference>
<dbReference type="InterPro" id="IPR026444">
    <property type="entry name" value="Secre_tail"/>
</dbReference>